<dbReference type="PROSITE" id="PS50977">
    <property type="entry name" value="HTH_TETR_2"/>
    <property type="match status" value="1"/>
</dbReference>
<name>A0A1Q8SPY2_9GAMM</name>
<comment type="caution">
    <text evidence="6">The sequence shown here is derived from an EMBL/GenBank/DDBJ whole genome shotgun (WGS) entry which is preliminary data.</text>
</comment>
<dbReference type="SUPFAM" id="SSF48498">
    <property type="entry name" value="Tetracyclin repressor-like, C-terminal domain"/>
    <property type="match status" value="1"/>
</dbReference>
<dbReference type="OrthoDB" id="4541465at2"/>
<dbReference type="AlphaFoldDB" id="A0A1Q8SPY2"/>
<reference evidence="6 7" key="1">
    <citation type="submission" date="2016-12" db="EMBL/GenBank/DDBJ databases">
        <title>Draft genome sequences of strains Salinicola socius SMB35, Salinicola sp. MH3R3-1 and Chromohalobacter sp. SMB17 from the Verkhnekamsk potash mining region of Russia.</title>
        <authorList>
            <person name="Mavrodi D.V."/>
            <person name="Olsson B.E."/>
            <person name="Korsakova E.S."/>
            <person name="Pyankova A."/>
            <person name="Mavrodi O.V."/>
            <person name="Plotnikova E.G."/>
        </authorList>
    </citation>
    <scope>NUCLEOTIDE SEQUENCE [LARGE SCALE GENOMIC DNA]</scope>
    <source>
        <strain evidence="6 7">SMB35</strain>
    </source>
</reference>
<evidence type="ECO:0000313" key="7">
    <source>
        <dbReference type="Proteomes" id="UP000186878"/>
    </source>
</evidence>
<accession>A0A1Q8SPY2</accession>
<dbReference type="Gene3D" id="1.10.357.10">
    <property type="entry name" value="Tetracycline Repressor, domain 2"/>
    <property type="match status" value="1"/>
</dbReference>
<proteinExistence type="predicted"/>
<organism evidence="6 7">
    <name type="scientific">Salinicola socius</name>
    <dbReference type="NCBI Taxonomy" id="404433"/>
    <lineage>
        <taxon>Bacteria</taxon>
        <taxon>Pseudomonadati</taxon>
        <taxon>Pseudomonadota</taxon>
        <taxon>Gammaproteobacteria</taxon>
        <taxon>Oceanospirillales</taxon>
        <taxon>Halomonadaceae</taxon>
        <taxon>Salinicola</taxon>
    </lineage>
</organism>
<dbReference type="InterPro" id="IPR001647">
    <property type="entry name" value="HTH_TetR"/>
</dbReference>
<dbReference type="GO" id="GO:0003677">
    <property type="term" value="F:DNA binding"/>
    <property type="evidence" value="ECO:0007669"/>
    <property type="project" value="UniProtKB-UniRule"/>
</dbReference>
<dbReference type="PANTHER" id="PTHR47506:SF6">
    <property type="entry name" value="HTH-TYPE TRANSCRIPTIONAL REPRESSOR NEMR"/>
    <property type="match status" value="1"/>
</dbReference>
<dbReference type="InterPro" id="IPR009057">
    <property type="entry name" value="Homeodomain-like_sf"/>
</dbReference>
<dbReference type="SUPFAM" id="SSF46689">
    <property type="entry name" value="Homeodomain-like"/>
    <property type="match status" value="1"/>
</dbReference>
<dbReference type="InterPro" id="IPR036271">
    <property type="entry name" value="Tet_transcr_reg_TetR-rel_C_sf"/>
</dbReference>
<feature type="domain" description="HTH tetR-type" evidence="5">
    <location>
        <begin position="8"/>
        <end position="68"/>
    </location>
</feature>
<evidence type="ECO:0000256" key="2">
    <source>
        <dbReference type="ARBA" id="ARBA00023125"/>
    </source>
</evidence>
<protein>
    <submittedName>
        <fullName evidence="6">TetR family transcriptional regulator</fullName>
    </submittedName>
</protein>
<keyword evidence="2 4" id="KW-0238">DNA-binding</keyword>
<gene>
    <name evidence="6" type="ORF">BTW07_14265</name>
</gene>
<dbReference type="STRING" id="404433.BTW07_14265"/>
<evidence type="ECO:0000256" key="3">
    <source>
        <dbReference type="ARBA" id="ARBA00023163"/>
    </source>
</evidence>
<sequence>MNRSLANRDVKTQILDIAQSTMGNRGFSAVGLNEILKAAQVPKGSFYHYFESKEAFGVALLERYFSRYLAELDELLASSDERSAVSRLMRYWQRWVETQSGHDLQSRCLVVKLGAEVSDLSASMRQVLENGTDRIIERLTRELTRARQNGEMADDGDARELAASLYQMWLGASMLAKVTQNDSPLQSALSTTRRLLDQD</sequence>
<dbReference type="PANTHER" id="PTHR47506">
    <property type="entry name" value="TRANSCRIPTIONAL REGULATORY PROTEIN"/>
    <property type="match status" value="1"/>
</dbReference>
<dbReference type="Proteomes" id="UP000186878">
    <property type="component" value="Unassembled WGS sequence"/>
</dbReference>
<dbReference type="PRINTS" id="PR00455">
    <property type="entry name" value="HTHTETR"/>
</dbReference>
<keyword evidence="7" id="KW-1185">Reference proteome</keyword>
<evidence type="ECO:0000259" key="5">
    <source>
        <dbReference type="PROSITE" id="PS50977"/>
    </source>
</evidence>
<dbReference type="EMBL" id="MSDO01000021">
    <property type="protein sequence ID" value="OLO03503.1"/>
    <property type="molecule type" value="Genomic_DNA"/>
</dbReference>
<keyword evidence="3" id="KW-0804">Transcription</keyword>
<evidence type="ECO:0000256" key="4">
    <source>
        <dbReference type="PROSITE-ProRule" id="PRU00335"/>
    </source>
</evidence>
<feature type="DNA-binding region" description="H-T-H motif" evidence="4">
    <location>
        <begin position="31"/>
        <end position="50"/>
    </location>
</feature>
<evidence type="ECO:0000313" key="6">
    <source>
        <dbReference type="EMBL" id="OLO03503.1"/>
    </source>
</evidence>
<dbReference type="Pfam" id="PF16925">
    <property type="entry name" value="TetR_C_13"/>
    <property type="match status" value="1"/>
</dbReference>
<keyword evidence="1" id="KW-0805">Transcription regulation</keyword>
<dbReference type="Pfam" id="PF00440">
    <property type="entry name" value="TetR_N"/>
    <property type="match status" value="1"/>
</dbReference>
<dbReference type="InterPro" id="IPR011075">
    <property type="entry name" value="TetR_C"/>
</dbReference>
<dbReference type="RefSeq" id="WP_075570848.1">
    <property type="nucleotide sequence ID" value="NZ_MSDO01000021.1"/>
</dbReference>
<evidence type="ECO:0000256" key="1">
    <source>
        <dbReference type="ARBA" id="ARBA00023015"/>
    </source>
</evidence>